<dbReference type="InterPro" id="IPR025351">
    <property type="entry name" value="Pvc16_N"/>
</dbReference>
<evidence type="ECO:0000259" key="1">
    <source>
        <dbReference type="Pfam" id="PF14065"/>
    </source>
</evidence>
<dbReference type="AlphaFoldDB" id="A0A1I0RS10"/>
<dbReference type="Pfam" id="PF14065">
    <property type="entry name" value="Pvc16_N"/>
    <property type="match status" value="1"/>
</dbReference>
<organism evidence="2 3">
    <name type="scientific">Roseivirga pacifica</name>
    <dbReference type="NCBI Taxonomy" id="1267423"/>
    <lineage>
        <taxon>Bacteria</taxon>
        <taxon>Pseudomonadati</taxon>
        <taxon>Bacteroidota</taxon>
        <taxon>Cytophagia</taxon>
        <taxon>Cytophagales</taxon>
        <taxon>Roseivirgaceae</taxon>
        <taxon>Roseivirga</taxon>
    </lineage>
</organism>
<dbReference type="OrthoDB" id="7560784at2"/>
<name>A0A1I0RS10_9BACT</name>
<accession>A0A1I0RS10</accession>
<sequence length="192" mass="21646">MIEHALTISAREVNQFLRLRYDLNEDKVLSGSLISQDGSVSIQDENKVILTLVDIEQETTLKNGSRYHETPNGTTFKSPDLHLNLFILLSAYFNPLNYTEALKYLSAVISFFHAKPVFNTSNSPELIGTGIDKLVFEIFHQDSNGKNNLWSTLGAKYMPSIQYKVRMLTISDASIRQQIDGIHNVGLDKNIP</sequence>
<proteinExistence type="predicted"/>
<dbReference type="STRING" id="1267423.SAMN05216290_4033"/>
<dbReference type="Proteomes" id="UP000199437">
    <property type="component" value="Unassembled WGS sequence"/>
</dbReference>
<dbReference type="GeneID" id="99988697"/>
<keyword evidence="3" id="KW-1185">Reference proteome</keyword>
<evidence type="ECO:0000313" key="3">
    <source>
        <dbReference type="Proteomes" id="UP000199437"/>
    </source>
</evidence>
<protein>
    <recommendedName>
        <fullName evidence="1">Pvc16 N-terminal domain-containing protein</fullName>
    </recommendedName>
</protein>
<evidence type="ECO:0000313" key="2">
    <source>
        <dbReference type="EMBL" id="SEW44101.1"/>
    </source>
</evidence>
<dbReference type="EMBL" id="FOIR01000006">
    <property type="protein sequence ID" value="SEW44101.1"/>
    <property type="molecule type" value="Genomic_DNA"/>
</dbReference>
<gene>
    <name evidence="2" type="ORF">SAMN05216290_4033</name>
</gene>
<dbReference type="RefSeq" id="WP_090261255.1">
    <property type="nucleotide sequence ID" value="NZ_FOIR01000006.1"/>
</dbReference>
<reference evidence="3" key="1">
    <citation type="submission" date="2016-10" db="EMBL/GenBank/DDBJ databases">
        <authorList>
            <person name="Varghese N."/>
            <person name="Submissions S."/>
        </authorList>
    </citation>
    <scope>NUCLEOTIDE SEQUENCE [LARGE SCALE GENOMIC DNA]</scope>
    <source>
        <strain evidence="3">CGMCC 1.12402</strain>
    </source>
</reference>
<feature type="domain" description="Pvc16 N-terminal" evidence="1">
    <location>
        <begin position="43"/>
        <end position="177"/>
    </location>
</feature>